<feature type="region of interest" description="Disordered" evidence="10">
    <location>
        <begin position="732"/>
        <end position="761"/>
    </location>
</feature>
<gene>
    <name evidence="13" type="primary">proca1</name>
</gene>
<dbReference type="Pfam" id="PF05826">
    <property type="entry name" value="Phospholip_A2_2"/>
    <property type="match status" value="1"/>
</dbReference>
<feature type="chain" id="PRO_5025639001" description="phospholipase A2" evidence="11">
    <location>
        <begin position="20"/>
        <end position="825"/>
    </location>
</feature>
<dbReference type="FunFam" id="1.20.90.10:FF:000002">
    <property type="entry name" value="Phospholipase A2 group III"/>
    <property type="match status" value="1"/>
</dbReference>
<dbReference type="EC" id="3.1.1.4" evidence="3"/>
<comment type="subcellular location">
    <subcellularLocation>
        <location evidence="2">Secreted</location>
    </subcellularLocation>
</comment>
<evidence type="ECO:0000256" key="11">
    <source>
        <dbReference type="SAM" id="SignalP"/>
    </source>
</evidence>
<evidence type="ECO:0000256" key="2">
    <source>
        <dbReference type="ARBA" id="ARBA00004613"/>
    </source>
</evidence>
<dbReference type="KEGG" id="onl:100693941"/>
<dbReference type="GO" id="GO:0004623">
    <property type="term" value="F:phospholipase A2 activity"/>
    <property type="evidence" value="ECO:0007669"/>
    <property type="project" value="UniProtKB-EC"/>
</dbReference>
<evidence type="ECO:0000256" key="4">
    <source>
        <dbReference type="ARBA" id="ARBA00022525"/>
    </source>
</evidence>
<dbReference type="RefSeq" id="XP_005474838.1">
    <property type="nucleotide sequence ID" value="XM_005474781.4"/>
</dbReference>
<dbReference type="GeneTree" id="ENSGT00940000165341"/>
<evidence type="ECO:0000256" key="5">
    <source>
        <dbReference type="ARBA" id="ARBA00022723"/>
    </source>
</evidence>
<feature type="compositionally biased region" description="Basic residues" evidence="10">
    <location>
        <begin position="358"/>
        <end position="385"/>
    </location>
</feature>
<feature type="region of interest" description="Disordered" evidence="10">
    <location>
        <begin position="659"/>
        <end position="680"/>
    </location>
</feature>
<evidence type="ECO:0000256" key="7">
    <source>
        <dbReference type="ARBA" id="ARBA00022837"/>
    </source>
</evidence>
<evidence type="ECO:0000313" key="14">
    <source>
        <dbReference type="Proteomes" id="UP000005207"/>
    </source>
</evidence>
<evidence type="ECO:0000256" key="3">
    <source>
        <dbReference type="ARBA" id="ARBA00013278"/>
    </source>
</evidence>
<evidence type="ECO:0000313" key="13">
    <source>
        <dbReference type="Ensembl" id="ENSONIP00000080605.1"/>
    </source>
</evidence>
<accession>A0A669F4X9</accession>
<dbReference type="Proteomes" id="UP000005207">
    <property type="component" value="Linkage group LG14"/>
</dbReference>
<evidence type="ECO:0000256" key="10">
    <source>
        <dbReference type="SAM" id="MobiDB-lite"/>
    </source>
</evidence>
<dbReference type="InterPro" id="IPR036444">
    <property type="entry name" value="PLipase_A2_dom_sf"/>
</dbReference>
<proteinExistence type="predicted"/>
<dbReference type="GO" id="GO:0006644">
    <property type="term" value="P:phospholipid metabolic process"/>
    <property type="evidence" value="ECO:0007669"/>
    <property type="project" value="InterPro"/>
</dbReference>
<feature type="compositionally biased region" description="Basic residues" evidence="10">
    <location>
        <begin position="495"/>
        <end position="510"/>
    </location>
</feature>
<feature type="compositionally biased region" description="Polar residues" evidence="10">
    <location>
        <begin position="414"/>
        <end position="429"/>
    </location>
</feature>
<feature type="signal peptide" evidence="11">
    <location>
        <begin position="1"/>
        <end position="19"/>
    </location>
</feature>
<dbReference type="InParanoid" id="A0A669F4X9"/>
<feature type="region of interest" description="Disordered" evidence="10">
    <location>
        <begin position="696"/>
        <end position="718"/>
    </location>
</feature>
<keyword evidence="8" id="KW-0443">Lipid metabolism</keyword>
<feature type="compositionally biased region" description="Basic and acidic residues" evidence="10">
    <location>
        <begin position="430"/>
        <end position="460"/>
    </location>
</feature>
<dbReference type="OrthoDB" id="6075074at2759"/>
<feature type="region of interest" description="Disordered" evidence="10">
    <location>
        <begin position="571"/>
        <end position="598"/>
    </location>
</feature>
<keyword evidence="5" id="KW-0479">Metal-binding</keyword>
<feature type="compositionally biased region" description="Basic and acidic residues" evidence="10">
    <location>
        <begin position="386"/>
        <end position="395"/>
    </location>
</feature>
<reference evidence="13" key="2">
    <citation type="submission" date="2025-08" db="UniProtKB">
        <authorList>
            <consortium name="Ensembl"/>
        </authorList>
    </citation>
    <scope>IDENTIFICATION</scope>
</reference>
<feature type="compositionally biased region" description="Basic residues" evidence="10">
    <location>
        <begin position="659"/>
        <end position="672"/>
    </location>
</feature>
<dbReference type="InterPro" id="IPR016090">
    <property type="entry name" value="PLA2-like_dom"/>
</dbReference>
<evidence type="ECO:0000259" key="12">
    <source>
        <dbReference type="Pfam" id="PF05826"/>
    </source>
</evidence>
<dbReference type="GO" id="GO:0005576">
    <property type="term" value="C:extracellular region"/>
    <property type="evidence" value="ECO:0007669"/>
    <property type="project" value="UniProtKB-SubCell"/>
</dbReference>
<keyword evidence="14" id="KW-1185">Reference proteome</keyword>
<keyword evidence="4" id="KW-0964">Secreted</keyword>
<sequence>MWSVFFVFLSYLDTNVVNGDLLSGALDAEKEGKEMFSTLNGTVCAKMSTVGENFLYQVSDGAEVVRSVVSPAGKLLNCSVIVEQMQVKSFMHECRLGLKRQSGGRQMEASFARMDDAKLMCREFTKRPEKEDSTVQVQVLKRSKRGFTYPGTLWCGAGNMADSYDQLGEFADTDNCCRIHDHCPHVIHAFSSNYGYTNFKWHSICHCDCDNALKDCLRKVNDTSSRVVGQAFFNVIGVPCFEFAYEEQCVERHWYGLCKEYKKLPVAVMREAVPYDFGGIDIIDELTVAPPKSKGSKKSNEEEKPESATQSTMLGPEEPSLRNVVTAAEDFIKVLATVSTSQSSSTNSGKVEEQSSEKKKRKNTGKKKKTNKKKKGNGKGRKRKVKTEAGVKAEEGAAVSASGSKAEEVKPLSNFINESQRYDQSSRSTNRVDESEFELRGKDEPLNEVMKDEPALDKETVSITSSATVQKRPAESVTVVLTAEVAPSISTTVPHKAKTRRQRKEKRKKGKETTLLSSPKDLVANKTENLSLVPTIITITPPVQPEQQNFGSDTEKRPVVSIANAPIVISKVKRNRSKEKTDTEGRKKRRKASSASPIVPVALQNSSVDNLKVIPLTGVHTTPSIPTAEYQLSHRLDVYAGRVQVTALNTSLSVLKRQRSKERGLRNRKRKAGVPSSWEIPRSHNKLENALPILTTPDTRVPLNSPESTAGEEETQTQSEWRLFATAVPTVDTKQQRQAAKQQRKQRKKAAALSDAFSDAKQTEPVTFLSMPSKAATTAELRSKNPFATTLAPPDMSPLQLSIERAKAQFTRKKKRKMRLSNRQQ</sequence>
<keyword evidence="6" id="KW-0378">Hydrolase</keyword>
<comment type="cofactor">
    <cofactor evidence="1">
        <name>Ca(2+)</name>
        <dbReference type="ChEBI" id="CHEBI:29108"/>
    </cofactor>
</comment>
<keyword evidence="9" id="KW-1015">Disulfide bond</keyword>
<evidence type="ECO:0000256" key="9">
    <source>
        <dbReference type="ARBA" id="ARBA00023157"/>
    </source>
</evidence>
<evidence type="ECO:0000256" key="8">
    <source>
        <dbReference type="ARBA" id="ARBA00023098"/>
    </source>
</evidence>
<dbReference type="CDD" id="cd04704">
    <property type="entry name" value="PLA2_bee_venom_like"/>
    <property type="match status" value="1"/>
</dbReference>
<evidence type="ECO:0000256" key="1">
    <source>
        <dbReference type="ARBA" id="ARBA00001913"/>
    </source>
</evidence>
<reference evidence="13" key="3">
    <citation type="submission" date="2025-09" db="UniProtKB">
        <authorList>
            <consortium name="Ensembl"/>
        </authorList>
    </citation>
    <scope>IDENTIFICATION</scope>
</reference>
<feature type="region of interest" description="Disordered" evidence="10">
    <location>
        <begin position="338"/>
        <end position="475"/>
    </location>
</feature>
<dbReference type="SUPFAM" id="SSF48619">
    <property type="entry name" value="Phospholipase A2, PLA2"/>
    <property type="match status" value="1"/>
</dbReference>
<name>A0A669F4X9_ORENI</name>
<dbReference type="GeneID" id="100693941"/>
<dbReference type="CTD" id="147011"/>
<feature type="region of interest" description="Disordered" evidence="10">
    <location>
        <begin position="489"/>
        <end position="515"/>
    </location>
</feature>
<dbReference type="Gene3D" id="1.20.90.10">
    <property type="entry name" value="Phospholipase A2 domain"/>
    <property type="match status" value="1"/>
</dbReference>
<keyword evidence="7" id="KW-0106">Calcium</keyword>
<feature type="compositionally biased region" description="Low complexity" evidence="10">
    <location>
        <begin position="338"/>
        <end position="348"/>
    </location>
</feature>
<dbReference type="AlphaFoldDB" id="A0A669F4X9"/>
<protein>
    <recommendedName>
        <fullName evidence="3">phospholipase A2</fullName>
        <ecNumber evidence="3">3.1.1.4</ecNumber>
    </recommendedName>
</protein>
<dbReference type="PANTHER" id="PTHR12253">
    <property type="entry name" value="RH14732P"/>
    <property type="match status" value="1"/>
</dbReference>
<dbReference type="InterPro" id="IPR033113">
    <property type="entry name" value="PLA2_histidine"/>
</dbReference>
<keyword evidence="11" id="KW-0732">Signal</keyword>
<organism evidence="13 14">
    <name type="scientific">Oreochromis niloticus</name>
    <name type="common">Nile tilapia</name>
    <name type="synonym">Tilapia nilotica</name>
    <dbReference type="NCBI Taxonomy" id="8128"/>
    <lineage>
        <taxon>Eukaryota</taxon>
        <taxon>Metazoa</taxon>
        <taxon>Chordata</taxon>
        <taxon>Craniata</taxon>
        <taxon>Vertebrata</taxon>
        <taxon>Euteleostomi</taxon>
        <taxon>Actinopterygii</taxon>
        <taxon>Neopterygii</taxon>
        <taxon>Teleostei</taxon>
        <taxon>Neoteleostei</taxon>
        <taxon>Acanthomorphata</taxon>
        <taxon>Ovalentaria</taxon>
        <taxon>Cichlomorphae</taxon>
        <taxon>Cichliformes</taxon>
        <taxon>Cichlidae</taxon>
        <taxon>African cichlids</taxon>
        <taxon>Pseudocrenilabrinae</taxon>
        <taxon>Oreochromini</taxon>
        <taxon>Oreochromis</taxon>
    </lineage>
</organism>
<feature type="domain" description="Phospholipase A2-like central" evidence="12">
    <location>
        <begin position="149"/>
        <end position="242"/>
    </location>
</feature>
<dbReference type="GO" id="GO:0046872">
    <property type="term" value="F:metal ion binding"/>
    <property type="evidence" value="ECO:0007669"/>
    <property type="project" value="UniProtKB-KW"/>
</dbReference>
<dbReference type="PROSITE" id="PS00118">
    <property type="entry name" value="PA2_HIS"/>
    <property type="match status" value="1"/>
</dbReference>
<dbReference type="Ensembl" id="ENSONIT00000034133.1">
    <property type="protein sequence ID" value="ENSONIP00000080605.1"/>
    <property type="gene ID" value="ENSONIG00000013177.2"/>
</dbReference>
<feature type="region of interest" description="Disordered" evidence="10">
    <location>
        <begin position="290"/>
        <end position="319"/>
    </location>
</feature>
<reference evidence="14" key="1">
    <citation type="submission" date="2012-01" db="EMBL/GenBank/DDBJ databases">
        <title>The Genome Sequence of Oreochromis niloticus (Nile Tilapia).</title>
        <authorList>
            <consortium name="Broad Institute Genome Assembly Team"/>
            <consortium name="Broad Institute Sequencing Platform"/>
            <person name="Di Palma F."/>
            <person name="Johnson J."/>
            <person name="Lander E.S."/>
            <person name="Lindblad-Toh K."/>
        </authorList>
    </citation>
    <scope>NUCLEOTIDE SEQUENCE [LARGE SCALE GENOMIC DNA]</scope>
</reference>
<evidence type="ECO:0000256" key="6">
    <source>
        <dbReference type="ARBA" id="ARBA00022801"/>
    </source>
</evidence>
<dbReference type="GO" id="GO:0050482">
    <property type="term" value="P:arachidonate secretion"/>
    <property type="evidence" value="ECO:0007669"/>
    <property type="project" value="InterPro"/>
</dbReference>